<dbReference type="GO" id="GO:0004792">
    <property type="term" value="F:thiosulfate-cyanide sulfurtransferase activity"/>
    <property type="evidence" value="ECO:0007669"/>
    <property type="project" value="TreeGrafter"/>
</dbReference>
<dbReference type="EMBL" id="JAUOOM010000021">
    <property type="protein sequence ID" value="MDO6408720.1"/>
    <property type="molecule type" value="Genomic_DNA"/>
</dbReference>
<dbReference type="Gene3D" id="3.40.50.720">
    <property type="entry name" value="NAD(P)-binding Rossmann-like Domain"/>
    <property type="match status" value="1"/>
</dbReference>
<evidence type="ECO:0000256" key="1">
    <source>
        <dbReference type="ARBA" id="ARBA00009919"/>
    </source>
</evidence>
<dbReference type="InterPro" id="IPR000594">
    <property type="entry name" value="ThiF_NAD_FAD-bd"/>
</dbReference>
<dbReference type="FunFam" id="3.40.50.720:FF:000080">
    <property type="entry name" value="Thiazole biosynthesis adenylyltransferase ThiF"/>
    <property type="match status" value="1"/>
</dbReference>
<dbReference type="Proteomes" id="UP000424872">
    <property type="component" value="Plasmid pMSR2A"/>
</dbReference>
<dbReference type="GO" id="GO:0008641">
    <property type="term" value="F:ubiquitin-like modifier activating enzyme activity"/>
    <property type="evidence" value="ECO:0007669"/>
    <property type="project" value="InterPro"/>
</dbReference>
<organism evidence="5 6">
    <name type="scientific">Pantoea phytobeneficialis</name>
    <dbReference type="NCBI Taxonomy" id="2052056"/>
    <lineage>
        <taxon>Bacteria</taxon>
        <taxon>Pseudomonadati</taxon>
        <taxon>Pseudomonadota</taxon>
        <taxon>Gammaproteobacteria</taxon>
        <taxon>Enterobacterales</taxon>
        <taxon>Erwiniaceae</taxon>
        <taxon>Pantoea</taxon>
    </lineage>
</organism>
<evidence type="ECO:0000259" key="3">
    <source>
        <dbReference type="PROSITE" id="PS50206"/>
    </source>
</evidence>
<evidence type="ECO:0000313" key="5">
    <source>
        <dbReference type="EMBL" id="QGR08970.1"/>
    </source>
</evidence>
<dbReference type="Pfam" id="PF00899">
    <property type="entry name" value="ThiF"/>
    <property type="match status" value="1"/>
</dbReference>
<feature type="domain" description="Rhodanese" evidence="3">
    <location>
        <begin position="247"/>
        <end position="320"/>
    </location>
</feature>
<dbReference type="InterPro" id="IPR045886">
    <property type="entry name" value="ThiF/MoeB/HesA"/>
</dbReference>
<reference evidence="5" key="2">
    <citation type="journal article" date="2020" name="Environ. Microbiol.">
        <title>The extreme plant-growth-promoting properties of Pantoea phytobeneficialis MSR2 revealed by functional and genomic analysis.</title>
        <authorList>
            <person name="Nascimento F.X."/>
            <person name="Hernandez A.G."/>
            <person name="Glick B.R."/>
            <person name="Rossi M.J."/>
        </authorList>
    </citation>
    <scope>NUCLEOTIDE SEQUENCE</scope>
    <source>
        <strain evidence="5">MSR2</strain>
    </source>
</reference>
<geneLocation type="plasmid" evidence="6">
    <name>pmsr2a</name>
</geneLocation>
<geneLocation type="plasmid" evidence="5">
    <name>pMSR2A</name>
</geneLocation>
<dbReference type="PANTHER" id="PTHR10953">
    <property type="entry name" value="UBIQUITIN-ACTIVATING ENZYME E1"/>
    <property type="match status" value="1"/>
</dbReference>
<proteinExistence type="inferred from homology"/>
<keyword evidence="2" id="KW-0812">Transmembrane</keyword>
<protein>
    <submittedName>
        <fullName evidence="4">HesA/MoeB/ThiF family protein</fullName>
    </submittedName>
    <submittedName>
        <fullName evidence="5">Thiamine biosynthesis protein ThiF</fullName>
    </submittedName>
</protein>
<dbReference type="CDD" id="cd00757">
    <property type="entry name" value="ThiF_MoeB_HesA_family"/>
    <property type="match status" value="1"/>
</dbReference>
<name>A0AAP9H8Z8_9GAMM</name>
<dbReference type="RefSeq" id="WP_208726277.1">
    <property type="nucleotide sequence ID" value="NZ_CP024637.1"/>
</dbReference>
<dbReference type="EMBL" id="CP024637">
    <property type="protein sequence ID" value="QGR08970.1"/>
    <property type="molecule type" value="Genomic_DNA"/>
</dbReference>
<dbReference type="PANTHER" id="PTHR10953:SF102">
    <property type="entry name" value="ADENYLYLTRANSFERASE AND SULFURTRANSFERASE MOCS3"/>
    <property type="match status" value="1"/>
</dbReference>
<dbReference type="Gene3D" id="3.40.250.10">
    <property type="entry name" value="Rhodanese-like domain"/>
    <property type="match status" value="1"/>
</dbReference>
<dbReference type="PROSITE" id="PS50206">
    <property type="entry name" value="RHODANESE_3"/>
    <property type="match status" value="1"/>
</dbReference>
<feature type="transmembrane region" description="Helical" evidence="2">
    <location>
        <begin position="26"/>
        <end position="50"/>
    </location>
</feature>
<keyword evidence="5" id="KW-0614">Plasmid</keyword>
<keyword evidence="7" id="KW-1185">Reference proteome</keyword>
<dbReference type="InterPro" id="IPR035985">
    <property type="entry name" value="Ubiquitin-activating_enz"/>
</dbReference>
<dbReference type="AlphaFoldDB" id="A0AAP9H8Z8"/>
<dbReference type="Proteomes" id="UP001171299">
    <property type="component" value="Unassembled WGS sequence"/>
</dbReference>
<dbReference type="KEGG" id="ppho:CTZ24_21140"/>
<dbReference type="InterPro" id="IPR001763">
    <property type="entry name" value="Rhodanese-like_dom"/>
</dbReference>
<dbReference type="InterPro" id="IPR036873">
    <property type="entry name" value="Rhodanese-like_dom_sf"/>
</dbReference>
<evidence type="ECO:0000313" key="6">
    <source>
        <dbReference type="Proteomes" id="UP000424872"/>
    </source>
</evidence>
<keyword evidence="2" id="KW-1133">Transmembrane helix</keyword>
<dbReference type="GO" id="GO:0016779">
    <property type="term" value="F:nucleotidyltransferase activity"/>
    <property type="evidence" value="ECO:0007669"/>
    <property type="project" value="TreeGrafter"/>
</dbReference>
<accession>A0AAP9H8Z8</accession>
<dbReference type="SUPFAM" id="SSF69572">
    <property type="entry name" value="Activating enzymes of the ubiquitin-like proteins"/>
    <property type="match status" value="1"/>
</dbReference>
<reference evidence="4" key="3">
    <citation type="submission" date="2023-07" db="EMBL/GenBank/DDBJ databases">
        <title>The extreme plant-growth-promoting properties of Pantoea phytobeneficialis PF55 revealed by functional and genomic analysis.</title>
        <authorList>
            <person name="Nascimento F.X."/>
            <person name="Marcio R.J."/>
        </authorList>
    </citation>
    <scope>NUCLEOTIDE SEQUENCE</scope>
    <source>
        <strain evidence="4">PF55</strain>
    </source>
</reference>
<dbReference type="GO" id="GO:0005737">
    <property type="term" value="C:cytoplasm"/>
    <property type="evidence" value="ECO:0007669"/>
    <property type="project" value="TreeGrafter"/>
</dbReference>
<sequence>MDRYQRQMMLPEIGEQGQQRLSQARVLVVGAGGLGSTLLPLLVGAGVGYIRLYDDDEVALHNLHRQTLFDMQDVAQPKVTSAQRALLRRNPLVRVEPLPLSLTASNVQQALHNIDLVIDAADNFAVTYQLSDACHPLGIPLISASVLGRQGYVGGFCGSAPSYRALFPCLPTSAANCNTAGVMGPAVAALGALQAQMALSVLLGFAPSPLGCLVNCDFVHWHFRQFRFDGAGEPDQPGVPFIDTRLLSAEDCIVELRSREEAPVSVAAWAQRILPQQLDAWQPPADRRIVLVCASGIRAAQAASALAQRGCTRLAILAANRP</sequence>
<comment type="similarity">
    <text evidence="1">Belongs to the HesA/MoeB/ThiF family.</text>
</comment>
<keyword evidence="2" id="KW-0472">Membrane</keyword>
<evidence type="ECO:0000313" key="4">
    <source>
        <dbReference type="EMBL" id="MDO6408720.1"/>
    </source>
</evidence>
<gene>
    <name evidence="5" type="ORF">CTZ24_21140</name>
    <name evidence="4" type="ORF">Q3404_19305</name>
</gene>
<evidence type="ECO:0000313" key="7">
    <source>
        <dbReference type="Proteomes" id="UP001171299"/>
    </source>
</evidence>
<evidence type="ECO:0000256" key="2">
    <source>
        <dbReference type="SAM" id="Phobius"/>
    </source>
</evidence>
<reference evidence="6" key="1">
    <citation type="submission" date="2017-11" db="EMBL/GenBank/DDBJ databases">
        <title>Genome sequence of Pantoea sp. MSR2.</title>
        <authorList>
            <person name="Nascimento F.X."/>
        </authorList>
    </citation>
    <scope>NUCLEOTIDE SEQUENCE [LARGE SCALE GENOMIC DNA]</scope>
    <source>
        <strain evidence="6">MSR2</strain>
        <plasmid evidence="6">pmsr2a</plasmid>
    </source>
</reference>